<comment type="subcellular location">
    <subcellularLocation>
        <location evidence="1">Secreted</location>
    </subcellularLocation>
</comment>
<dbReference type="GO" id="GO:0007631">
    <property type="term" value="P:feeding behavior"/>
    <property type="evidence" value="ECO:0007669"/>
    <property type="project" value="TreeGrafter"/>
</dbReference>
<dbReference type="GO" id="GO:0001664">
    <property type="term" value="F:G protein-coupled receptor binding"/>
    <property type="evidence" value="ECO:0007669"/>
    <property type="project" value="InterPro"/>
</dbReference>
<dbReference type="Ensembl" id="ENSSMRT00000025487.1">
    <property type="protein sequence ID" value="ENSSMRP00000021763.1"/>
    <property type="gene ID" value="ENSSMRG00000016932.1"/>
</dbReference>
<dbReference type="GO" id="GO:0005576">
    <property type="term" value="C:extracellular region"/>
    <property type="evidence" value="ECO:0007669"/>
    <property type="project" value="UniProtKB-SubCell"/>
</dbReference>
<evidence type="ECO:0000313" key="7">
    <source>
        <dbReference type="Ensembl" id="ENSSMRP00000021763.1"/>
    </source>
</evidence>
<reference evidence="7" key="1">
    <citation type="submission" date="2025-08" db="UniProtKB">
        <authorList>
            <consortium name="Ensembl"/>
        </authorList>
    </citation>
    <scope>IDENTIFICATION</scope>
</reference>
<evidence type="ECO:0000256" key="2">
    <source>
        <dbReference type="ARBA" id="ARBA00005292"/>
    </source>
</evidence>
<evidence type="ECO:0000313" key="8">
    <source>
        <dbReference type="Proteomes" id="UP000694421"/>
    </source>
</evidence>
<comment type="similarity">
    <text evidence="2">Belongs to the neuropeptide B/W family.</text>
</comment>
<sequence length="176" mass="20354">LLWRPEQPGQVFREPWKFLGLLLLVAPVGAWYKHVASPRYHTVGRASGLLMGVRRSPYLWRRGMAEEASPPSNRDPQWLMLQQHGEEERPWTTLEQQPHLPSQVGPRKGAGATKRMLWPQKSQAGRSFFAAQQRQRRDRAVRCPEGCQEMHWRSAAVSPDRALWKKGQMSVPEEDR</sequence>
<evidence type="ECO:0000256" key="6">
    <source>
        <dbReference type="SAM" id="MobiDB-lite"/>
    </source>
</evidence>
<dbReference type="OMA" id="LLERLMW"/>
<dbReference type="PRINTS" id="PR01888">
    <property type="entry name" value="NROPEPTIDEBW"/>
</dbReference>
<evidence type="ECO:0000256" key="3">
    <source>
        <dbReference type="ARBA" id="ARBA00022525"/>
    </source>
</evidence>
<keyword evidence="4" id="KW-0165">Cleavage on pair of basic residues</keyword>
<dbReference type="GeneTree" id="ENSGT00940000167821"/>
<dbReference type="PANTHER" id="PTHR28553:SF2">
    <property type="entry name" value="NEUROPEPTIDE W"/>
    <property type="match status" value="1"/>
</dbReference>
<dbReference type="PANTHER" id="PTHR28553">
    <property type="entry name" value="NEUROPEPTIDE B"/>
    <property type="match status" value="1"/>
</dbReference>
<organism evidence="7 8">
    <name type="scientific">Salvator merianae</name>
    <name type="common">Argentine black and white tegu</name>
    <name type="synonym">Tupinambis merianae</name>
    <dbReference type="NCBI Taxonomy" id="96440"/>
    <lineage>
        <taxon>Eukaryota</taxon>
        <taxon>Metazoa</taxon>
        <taxon>Chordata</taxon>
        <taxon>Craniata</taxon>
        <taxon>Vertebrata</taxon>
        <taxon>Euteleostomi</taxon>
        <taxon>Lepidosauria</taxon>
        <taxon>Squamata</taxon>
        <taxon>Bifurcata</taxon>
        <taxon>Unidentata</taxon>
        <taxon>Episquamata</taxon>
        <taxon>Laterata</taxon>
        <taxon>Teiioidea</taxon>
        <taxon>Teiidae</taxon>
        <taxon>Salvator</taxon>
    </lineage>
</organism>
<evidence type="ECO:0000256" key="5">
    <source>
        <dbReference type="ARBA" id="ARBA00022729"/>
    </source>
</evidence>
<dbReference type="Pfam" id="PF15180">
    <property type="entry name" value="NPBW"/>
    <property type="match status" value="1"/>
</dbReference>
<feature type="region of interest" description="Disordered" evidence="6">
    <location>
        <begin position="82"/>
        <end position="112"/>
    </location>
</feature>
<proteinExistence type="inferred from homology"/>
<evidence type="ECO:0000256" key="4">
    <source>
        <dbReference type="ARBA" id="ARBA00022685"/>
    </source>
</evidence>
<keyword evidence="5" id="KW-0732">Signal</keyword>
<reference evidence="7" key="2">
    <citation type="submission" date="2025-09" db="UniProtKB">
        <authorList>
            <consortium name="Ensembl"/>
        </authorList>
    </citation>
    <scope>IDENTIFICATION</scope>
</reference>
<keyword evidence="8" id="KW-1185">Reference proteome</keyword>
<dbReference type="Proteomes" id="UP000694421">
    <property type="component" value="Unplaced"/>
</dbReference>
<dbReference type="GO" id="GO:0007186">
    <property type="term" value="P:G protein-coupled receptor signaling pathway"/>
    <property type="evidence" value="ECO:0007669"/>
    <property type="project" value="TreeGrafter"/>
</dbReference>
<protein>
    <recommendedName>
        <fullName evidence="9">Neuropeptide W</fullName>
    </recommendedName>
</protein>
<dbReference type="AlphaFoldDB" id="A0A8D0KG27"/>
<accession>A0A8D0KG27</accession>
<evidence type="ECO:0000256" key="1">
    <source>
        <dbReference type="ARBA" id="ARBA00004613"/>
    </source>
</evidence>
<evidence type="ECO:0008006" key="9">
    <source>
        <dbReference type="Google" id="ProtNLM"/>
    </source>
</evidence>
<name>A0A8D0KG27_SALMN</name>
<dbReference type="InterPro" id="IPR013297">
    <property type="entry name" value="Neuropept_BW_pre"/>
</dbReference>
<keyword evidence="3" id="KW-0964">Secreted</keyword>